<dbReference type="EMBL" id="JAWJWE010000003">
    <property type="protein sequence ID" value="KAK6638934.1"/>
    <property type="molecule type" value="Genomic_DNA"/>
</dbReference>
<accession>A0AAN8P1J3</accession>
<evidence type="ECO:0000313" key="1">
    <source>
        <dbReference type="EMBL" id="KAK6638934.1"/>
    </source>
</evidence>
<organism evidence="1 2">
    <name type="scientific">Polyplax serrata</name>
    <name type="common">Common mouse louse</name>
    <dbReference type="NCBI Taxonomy" id="468196"/>
    <lineage>
        <taxon>Eukaryota</taxon>
        <taxon>Metazoa</taxon>
        <taxon>Ecdysozoa</taxon>
        <taxon>Arthropoda</taxon>
        <taxon>Hexapoda</taxon>
        <taxon>Insecta</taxon>
        <taxon>Pterygota</taxon>
        <taxon>Neoptera</taxon>
        <taxon>Paraneoptera</taxon>
        <taxon>Psocodea</taxon>
        <taxon>Troctomorpha</taxon>
        <taxon>Phthiraptera</taxon>
        <taxon>Anoplura</taxon>
        <taxon>Polyplacidae</taxon>
        <taxon>Polyplax</taxon>
    </lineage>
</organism>
<reference evidence="1 2" key="1">
    <citation type="submission" date="2023-10" db="EMBL/GenBank/DDBJ databases">
        <title>Genomes of two closely related lineages of the louse Polyplax serrata with different host specificities.</title>
        <authorList>
            <person name="Martinu J."/>
            <person name="Tarabai H."/>
            <person name="Stefka J."/>
            <person name="Hypsa V."/>
        </authorList>
    </citation>
    <scope>NUCLEOTIDE SEQUENCE [LARGE SCALE GENOMIC DNA]</scope>
    <source>
        <strain evidence="1">HR10_N</strain>
    </source>
</reference>
<evidence type="ECO:0000313" key="2">
    <source>
        <dbReference type="Proteomes" id="UP001372834"/>
    </source>
</evidence>
<gene>
    <name evidence="1" type="ORF">RUM43_007204</name>
</gene>
<sequence length="110" mass="12168">MDDGQFSTLERPKVVRRAKCSNRRMRHSPVAWFPIAHGDACGREKSNILIRGGVAGSKGSRKPVDRTPPRVTHATVPLKRVDHLDGGEFLIAKKGTVVCNSEYHTRYGSS</sequence>
<proteinExistence type="predicted"/>
<dbReference type="AlphaFoldDB" id="A0AAN8P1J3"/>
<comment type="caution">
    <text evidence="1">The sequence shown here is derived from an EMBL/GenBank/DDBJ whole genome shotgun (WGS) entry which is preliminary data.</text>
</comment>
<name>A0AAN8P1J3_POLSC</name>
<dbReference type="Proteomes" id="UP001372834">
    <property type="component" value="Unassembled WGS sequence"/>
</dbReference>
<protein>
    <submittedName>
        <fullName evidence="1">Uncharacterized protein</fullName>
    </submittedName>
</protein>